<feature type="transmembrane region" description="Helical" evidence="6">
    <location>
        <begin position="6"/>
        <end position="23"/>
    </location>
</feature>
<protein>
    <recommendedName>
        <fullName evidence="10">Transmembrane protein 14C</fullName>
    </recommendedName>
</protein>
<dbReference type="OrthoDB" id="5620at2759"/>
<keyword evidence="5 6" id="KW-0472">Membrane</keyword>
<dbReference type="Gene3D" id="1.10.10.1740">
    <property type="entry name" value="Transmembrane protein 14-like"/>
    <property type="match status" value="1"/>
</dbReference>
<feature type="transmembrane region" description="Helical" evidence="6">
    <location>
        <begin position="30"/>
        <end position="49"/>
    </location>
</feature>
<feature type="transmembrane region" description="Helical" evidence="6">
    <location>
        <begin position="55"/>
        <end position="74"/>
    </location>
</feature>
<dbReference type="EMBL" id="KB741293">
    <property type="protein sequence ID" value="ENN70261.1"/>
    <property type="molecule type" value="Genomic_DNA"/>
</dbReference>
<feature type="transmembrane region" description="Helical" evidence="6">
    <location>
        <begin position="81"/>
        <end position="102"/>
    </location>
</feature>
<evidence type="ECO:0000256" key="6">
    <source>
        <dbReference type="SAM" id="Phobius"/>
    </source>
</evidence>
<sequence>MPTDVLGFLYAGAVASGGCIGYFKAGSVPSLVAGCTFGTVLGIGAYYTSRNPENYGLQLFTSALLAGVMGFRFYRSGKLMPAGLVTLLSVGMIGRIAVRAFATTQPPVK</sequence>
<reference evidence="8" key="2">
    <citation type="submission" date="2024-08" db="UniProtKB">
        <authorList>
            <consortium name="EnsemblMetazoa"/>
        </authorList>
    </citation>
    <scope>IDENTIFICATION</scope>
</reference>
<name>N6TPP9_DENPD</name>
<comment type="similarity">
    <text evidence="2">Belongs to the TMEM14 family.</text>
</comment>
<evidence type="ECO:0000313" key="9">
    <source>
        <dbReference type="Proteomes" id="UP000019118"/>
    </source>
</evidence>
<evidence type="ECO:0000256" key="5">
    <source>
        <dbReference type="ARBA" id="ARBA00023136"/>
    </source>
</evidence>
<evidence type="ECO:0008006" key="10">
    <source>
        <dbReference type="Google" id="ProtNLM"/>
    </source>
</evidence>
<dbReference type="InterPro" id="IPR005349">
    <property type="entry name" value="TMEM14"/>
</dbReference>
<dbReference type="GO" id="GO:0031966">
    <property type="term" value="C:mitochondrial membrane"/>
    <property type="evidence" value="ECO:0007669"/>
    <property type="project" value="TreeGrafter"/>
</dbReference>
<dbReference type="EnsemblMetazoa" id="XM_019916478.1">
    <property type="protein sequence ID" value="XP_019772037.1"/>
    <property type="gene ID" value="LOC109545663"/>
</dbReference>
<evidence type="ECO:0000256" key="2">
    <source>
        <dbReference type="ARBA" id="ARBA00007590"/>
    </source>
</evidence>
<dbReference type="PANTHER" id="PTHR12668">
    <property type="entry name" value="TRANSMEMBRANE PROTEIN 14, 15"/>
    <property type="match status" value="1"/>
</dbReference>
<dbReference type="Proteomes" id="UP000019118">
    <property type="component" value="Unassembled WGS sequence"/>
</dbReference>
<gene>
    <name evidence="8" type="primary">109545663</name>
    <name evidence="7" type="ORF">YQE_13044</name>
</gene>
<dbReference type="OMA" id="ANSHKIM"/>
<feature type="non-terminal residue" evidence="7">
    <location>
        <position position="1"/>
    </location>
</feature>
<dbReference type="AlphaFoldDB" id="N6TPP9"/>
<evidence type="ECO:0000256" key="4">
    <source>
        <dbReference type="ARBA" id="ARBA00022989"/>
    </source>
</evidence>
<dbReference type="Pfam" id="PF03647">
    <property type="entry name" value="Tmemb_14"/>
    <property type="match status" value="1"/>
</dbReference>
<keyword evidence="3 6" id="KW-0812">Transmembrane</keyword>
<keyword evidence="9" id="KW-1185">Reference proteome</keyword>
<evidence type="ECO:0000256" key="1">
    <source>
        <dbReference type="ARBA" id="ARBA00004370"/>
    </source>
</evidence>
<proteinExistence type="inferred from homology"/>
<keyword evidence="4 6" id="KW-1133">Transmembrane helix</keyword>
<dbReference type="PANTHER" id="PTHR12668:SF43">
    <property type="entry name" value="TRANSMEMBRANE PROTEIN 14 HOMOLOG"/>
    <property type="match status" value="1"/>
</dbReference>
<reference evidence="7 9" key="1">
    <citation type="journal article" date="2013" name="Genome Biol.">
        <title>Draft genome of the mountain pine beetle, Dendroctonus ponderosae Hopkins, a major forest pest.</title>
        <authorList>
            <person name="Keeling C.I."/>
            <person name="Yuen M.M."/>
            <person name="Liao N.Y."/>
            <person name="Docking T.R."/>
            <person name="Chan S.K."/>
            <person name="Taylor G.A."/>
            <person name="Palmquist D.L."/>
            <person name="Jackman S.D."/>
            <person name="Nguyen A."/>
            <person name="Li M."/>
            <person name="Henderson H."/>
            <person name="Janes J.K."/>
            <person name="Zhao Y."/>
            <person name="Pandoh P."/>
            <person name="Moore R."/>
            <person name="Sperling F.A."/>
            <person name="Huber D.P."/>
            <person name="Birol I."/>
            <person name="Jones S.J."/>
            <person name="Bohlmann J."/>
        </authorList>
    </citation>
    <scope>NUCLEOTIDE SEQUENCE</scope>
</reference>
<dbReference type="GO" id="GO:0070453">
    <property type="term" value="P:regulation of heme biosynthetic process"/>
    <property type="evidence" value="ECO:0007669"/>
    <property type="project" value="TreeGrafter"/>
</dbReference>
<dbReference type="HOGENOM" id="CLU_096652_4_0_1"/>
<comment type="subcellular location">
    <subcellularLocation>
        <location evidence="1">Membrane</location>
    </subcellularLocation>
</comment>
<dbReference type="InterPro" id="IPR044890">
    <property type="entry name" value="TMEM14_sf"/>
</dbReference>
<evidence type="ECO:0000313" key="7">
    <source>
        <dbReference type="EMBL" id="ENN70261.1"/>
    </source>
</evidence>
<organism evidence="7">
    <name type="scientific">Dendroctonus ponderosae</name>
    <name type="common">Mountain pine beetle</name>
    <dbReference type="NCBI Taxonomy" id="77166"/>
    <lineage>
        <taxon>Eukaryota</taxon>
        <taxon>Metazoa</taxon>
        <taxon>Ecdysozoa</taxon>
        <taxon>Arthropoda</taxon>
        <taxon>Hexapoda</taxon>
        <taxon>Insecta</taxon>
        <taxon>Pterygota</taxon>
        <taxon>Neoptera</taxon>
        <taxon>Endopterygota</taxon>
        <taxon>Coleoptera</taxon>
        <taxon>Polyphaga</taxon>
        <taxon>Cucujiformia</taxon>
        <taxon>Curculionidae</taxon>
        <taxon>Scolytinae</taxon>
        <taxon>Dendroctonus</taxon>
    </lineage>
</organism>
<evidence type="ECO:0000256" key="3">
    <source>
        <dbReference type="ARBA" id="ARBA00022692"/>
    </source>
</evidence>
<evidence type="ECO:0000313" key="8">
    <source>
        <dbReference type="EnsemblMetazoa" id="XP_019772037.1"/>
    </source>
</evidence>
<accession>N6TPP9</accession>